<accession>J8EKF0</accession>
<dbReference type="EMBL" id="AHEN01000055">
    <property type="protein sequence ID" value="EJQ91742.1"/>
    <property type="molecule type" value="Genomic_DNA"/>
</dbReference>
<organism evidence="2 3">
    <name type="scientific">Bacillus cereus MC67</name>
    <dbReference type="NCBI Taxonomy" id="1053219"/>
    <lineage>
        <taxon>Bacteria</taxon>
        <taxon>Bacillati</taxon>
        <taxon>Bacillota</taxon>
        <taxon>Bacilli</taxon>
        <taxon>Bacillales</taxon>
        <taxon>Bacillaceae</taxon>
        <taxon>Bacillus</taxon>
        <taxon>Bacillus cereus group</taxon>
    </lineage>
</organism>
<evidence type="ECO:0000313" key="2">
    <source>
        <dbReference type="EMBL" id="EJQ91742.1"/>
    </source>
</evidence>
<proteinExistence type="predicted"/>
<reference evidence="2 3" key="1">
    <citation type="submission" date="2012-04" db="EMBL/GenBank/DDBJ databases">
        <title>The Genome Sequence of Bacillus cereus MC67.</title>
        <authorList>
            <consortium name="The Broad Institute Genome Sequencing Platform"/>
            <consortium name="The Broad Institute Genome Sequencing Center for Infectious Disease"/>
            <person name="Feldgarden M."/>
            <person name="Van der Auwera G.A."/>
            <person name="Mahillon J."/>
            <person name="Duprez V."/>
            <person name="Timmery S."/>
            <person name="Mattelet C."/>
            <person name="Dierick K."/>
            <person name="Sun M."/>
            <person name="Yu Z."/>
            <person name="Zhu L."/>
            <person name="Hu X."/>
            <person name="Shank E.B."/>
            <person name="Swiecicka I."/>
            <person name="Hansen B.M."/>
            <person name="Andrup L."/>
            <person name="Young S.K."/>
            <person name="Zeng Q."/>
            <person name="Gargeya S."/>
            <person name="Fitzgerald M."/>
            <person name="Haas B."/>
            <person name="Abouelleil A."/>
            <person name="Alvarado L."/>
            <person name="Arachchi H.M."/>
            <person name="Berlin A."/>
            <person name="Chapman S.B."/>
            <person name="Goldberg J."/>
            <person name="Griggs A."/>
            <person name="Gujja S."/>
            <person name="Hansen M."/>
            <person name="Howarth C."/>
            <person name="Imamovic A."/>
            <person name="Larimer J."/>
            <person name="McCowen C."/>
            <person name="Montmayeur A."/>
            <person name="Murphy C."/>
            <person name="Neiman D."/>
            <person name="Pearson M."/>
            <person name="Priest M."/>
            <person name="Roberts A."/>
            <person name="Saif S."/>
            <person name="Shea T."/>
            <person name="Sisk P."/>
            <person name="Sykes S."/>
            <person name="Wortman J."/>
            <person name="Nusbaum C."/>
            <person name="Birren B."/>
        </authorList>
    </citation>
    <scope>NUCLEOTIDE SEQUENCE [LARGE SCALE GENOMIC DNA]</scope>
    <source>
        <strain evidence="2 3">MC67</strain>
    </source>
</reference>
<dbReference type="HOGENOM" id="CLU_042765_3_3_9"/>
<dbReference type="PATRIC" id="fig|1053219.3.peg.5614"/>
<sequence>MNLSISDELELFSKELQRYMSPHALEKLAREIGFVQRKSKYRAQDLVALCVWLSENIANTSLTQLCSRLEANTGISMSPEGLNQRFNSQAIQFLQQLLAHLLHQQFCSSSKIPTLYTNYFRRIRVLDSTHFGVRKRFWV</sequence>
<comment type="caution">
    <text evidence="2">The sequence shown here is derived from an EMBL/GenBank/DDBJ whole genome shotgun (WGS) entry which is preliminary data.</text>
</comment>
<evidence type="ECO:0008006" key="4">
    <source>
        <dbReference type="Google" id="ProtNLM"/>
    </source>
</evidence>
<dbReference type="SUPFAM" id="SSF53098">
    <property type="entry name" value="Ribonuclease H-like"/>
    <property type="match status" value="1"/>
</dbReference>
<evidence type="ECO:0000256" key="1">
    <source>
        <dbReference type="ARBA" id="ARBA00002286"/>
    </source>
</evidence>
<dbReference type="Proteomes" id="UP000006997">
    <property type="component" value="Unassembled WGS sequence"/>
</dbReference>
<name>J8EKF0_BACCE</name>
<dbReference type="AlphaFoldDB" id="J8EKF0"/>
<comment type="function">
    <text evidence="1">Involved in the transposition of the insertion sequence.</text>
</comment>
<dbReference type="InterPro" id="IPR012337">
    <property type="entry name" value="RNaseH-like_sf"/>
</dbReference>
<protein>
    <recommendedName>
        <fullName evidence="4">IS4 family transposase</fullName>
    </recommendedName>
</protein>
<evidence type="ECO:0000313" key="3">
    <source>
        <dbReference type="Proteomes" id="UP000006997"/>
    </source>
</evidence>
<gene>
    <name evidence="2" type="ORF">II3_05482</name>
</gene>